<protein>
    <submittedName>
        <fullName evidence="2">Uncharacterized protein</fullName>
    </submittedName>
</protein>
<dbReference type="EMBL" id="RQTK01000083">
    <property type="protein sequence ID" value="RUS88422.1"/>
    <property type="molecule type" value="Genomic_DNA"/>
</dbReference>
<dbReference type="OrthoDB" id="10003460at2759"/>
<keyword evidence="3" id="KW-1185">Reference proteome</keyword>
<dbReference type="InterPro" id="IPR027885">
    <property type="entry name" value="UPF0728"/>
</dbReference>
<dbReference type="Proteomes" id="UP000271974">
    <property type="component" value="Unassembled WGS sequence"/>
</dbReference>
<reference evidence="2 3" key="1">
    <citation type="submission" date="2019-01" db="EMBL/GenBank/DDBJ databases">
        <title>A draft genome assembly of the solar-powered sea slug Elysia chlorotica.</title>
        <authorList>
            <person name="Cai H."/>
            <person name="Li Q."/>
            <person name="Fang X."/>
            <person name="Li J."/>
            <person name="Curtis N.E."/>
            <person name="Altenburger A."/>
            <person name="Shibata T."/>
            <person name="Feng M."/>
            <person name="Maeda T."/>
            <person name="Schwartz J.A."/>
            <person name="Shigenobu S."/>
            <person name="Lundholm N."/>
            <person name="Nishiyama T."/>
            <person name="Yang H."/>
            <person name="Hasebe M."/>
            <person name="Li S."/>
            <person name="Pierce S.K."/>
            <person name="Wang J."/>
        </authorList>
    </citation>
    <scope>NUCLEOTIDE SEQUENCE [LARGE SCALE GENOMIC DNA]</scope>
    <source>
        <strain evidence="2">EC2010</strain>
        <tissue evidence="2">Whole organism of an adult</tissue>
    </source>
</reference>
<dbReference type="PANTHER" id="PTHR28448:SF1">
    <property type="entry name" value="UPF0728 PROTEIN C10ORF53"/>
    <property type="match status" value="1"/>
</dbReference>
<accession>A0A3S1BHI2</accession>
<comment type="similarity">
    <text evidence="1">Belongs to the UPF0728 family.</text>
</comment>
<comment type="caution">
    <text evidence="2">The sequence shown here is derived from an EMBL/GenBank/DDBJ whole genome shotgun (WGS) entry which is preliminary data.</text>
</comment>
<dbReference type="AlphaFoldDB" id="A0A3S1BHI2"/>
<name>A0A3S1BHI2_ELYCH</name>
<evidence type="ECO:0000256" key="1">
    <source>
        <dbReference type="ARBA" id="ARBA00009973"/>
    </source>
</evidence>
<evidence type="ECO:0000313" key="2">
    <source>
        <dbReference type="EMBL" id="RUS88422.1"/>
    </source>
</evidence>
<organism evidence="2 3">
    <name type="scientific">Elysia chlorotica</name>
    <name type="common">Eastern emerald elysia</name>
    <name type="synonym">Sea slug</name>
    <dbReference type="NCBI Taxonomy" id="188477"/>
    <lineage>
        <taxon>Eukaryota</taxon>
        <taxon>Metazoa</taxon>
        <taxon>Spiralia</taxon>
        <taxon>Lophotrochozoa</taxon>
        <taxon>Mollusca</taxon>
        <taxon>Gastropoda</taxon>
        <taxon>Heterobranchia</taxon>
        <taxon>Euthyneura</taxon>
        <taxon>Panpulmonata</taxon>
        <taxon>Sacoglossa</taxon>
        <taxon>Placobranchoidea</taxon>
        <taxon>Plakobranchidae</taxon>
        <taxon>Elysia</taxon>
    </lineage>
</organism>
<proteinExistence type="inferred from homology"/>
<sequence length="92" mass="10433">MPSNAKVYLHYGPYEAAGTVEYRQSRLQGLKTILTRAGHIVELRPFKDWNTVELWVNGQKVFACDIRNLDYGGDGDLDPLCQDASEAVRRAY</sequence>
<dbReference type="Pfam" id="PF15092">
    <property type="entry name" value="UPF0728"/>
    <property type="match status" value="1"/>
</dbReference>
<dbReference type="PANTHER" id="PTHR28448">
    <property type="entry name" value="UPF0728 PROTEIN C10ORF53"/>
    <property type="match status" value="1"/>
</dbReference>
<gene>
    <name evidence="2" type="ORF">EGW08_003818</name>
</gene>
<evidence type="ECO:0000313" key="3">
    <source>
        <dbReference type="Proteomes" id="UP000271974"/>
    </source>
</evidence>